<organism evidence="7 8">
    <name type="scientific">Talaromyces proteolyticus</name>
    <dbReference type="NCBI Taxonomy" id="1131652"/>
    <lineage>
        <taxon>Eukaryota</taxon>
        <taxon>Fungi</taxon>
        <taxon>Dikarya</taxon>
        <taxon>Ascomycota</taxon>
        <taxon>Pezizomycotina</taxon>
        <taxon>Eurotiomycetes</taxon>
        <taxon>Eurotiomycetidae</taxon>
        <taxon>Eurotiales</taxon>
        <taxon>Trichocomaceae</taxon>
        <taxon>Talaromyces</taxon>
        <taxon>Talaromyces sect. Bacilispori</taxon>
    </lineage>
</organism>
<dbReference type="EMBL" id="JAJTJA010000008">
    <property type="protein sequence ID" value="KAH8695027.1"/>
    <property type="molecule type" value="Genomic_DNA"/>
</dbReference>
<dbReference type="GO" id="GO:0031965">
    <property type="term" value="C:nuclear membrane"/>
    <property type="evidence" value="ECO:0007669"/>
    <property type="project" value="UniProtKB-SubCell"/>
</dbReference>
<comment type="subcellular location">
    <subcellularLocation>
        <location evidence="6">Endomembrane system</location>
        <topology evidence="6">Single-pass membrane protein</topology>
    </subcellularLocation>
    <subcellularLocation>
        <location evidence="1">Nucleus membrane</location>
    </subcellularLocation>
</comment>
<dbReference type="PANTHER" id="PTHR12265:SF30">
    <property type="entry name" value="TRANSMEMBRANE PROTEIN 53"/>
    <property type="match status" value="1"/>
</dbReference>
<comment type="caution">
    <text evidence="7">The sequence shown here is derived from an EMBL/GenBank/DDBJ whole genome shotgun (WGS) entry which is preliminary data.</text>
</comment>
<sequence>MSALKGLTGLGSRASLYTPDPSSFVPGQLIIICSWADAARQHIARYLDLHKSIAPGAQVLLIQTAALHLVSPYSRQQASLKPVVRFILDHLEAATERQTESKTKELKILLHSFSNGGGLTATQLFFLLREATNAPLTLVGIIMDSSPDGGTYRQTHNAIVVGQPRSKLQKIGISLLAHAVLIPIWISYAVGRDENSQTLMRRVFLDQDLVGTTNICYFYSKTDQMTNWRDVRTHADEARRMGWAVDELEFHGSSHCAHIGVDKERYTAAVRKMWDGMTRRSKI</sequence>
<keyword evidence="8" id="KW-1185">Reference proteome</keyword>
<dbReference type="RefSeq" id="XP_046070169.1">
    <property type="nucleotide sequence ID" value="XM_046209832.1"/>
</dbReference>
<evidence type="ECO:0000313" key="8">
    <source>
        <dbReference type="Proteomes" id="UP001201262"/>
    </source>
</evidence>
<dbReference type="GeneID" id="70240119"/>
<dbReference type="Pfam" id="PF05705">
    <property type="entry name" value="DUF829"/>
    <property type="match status" value="1"/>
</dbReference>
<evidence type="ECO:0000256" key="2">
    <source>
        <dbReference type="ARBA" id="ARBA00022692"/>
    </source>
</evidence>
<protein>
    <submittedName>
        <fullName evidence="7">DUF829 domain protein</fullName>
    </submittedName>
</protein>
<keyword evidence="3" id="KW-1133">Transmembrane helix</keyword>
<evidence type="ECO:0000256" key="3">
    <source>
        <dbReference type="ARBA" id="ARBA00022989"/>
    </source>
</evidence>
<proteinExistence type="predicted"/>
<evidence type="ECO:0000256" key="5">
    <source>
        <dbReference type="ARBA" id="ARBA00023242"/>
    </source>
</evidence>
<keyword evidence="2" id="KW-0812">Transmembrane</keyword>
<dbReference type="PANTHER" id="PTHR12265">
    <property type="entry name" value="TRANSMEMBRANE PROTEIN 53"/>
    <property type="match status" value="1"/>
</dbReference>
<evidence type="ECO:0000313" key="7">
    <source>
        <dbReference type="EMBL" id="KAH8695027.1"/>
    </source>
</evidence>
<accession>A0AAD4KRN7</accession>
<dbReference type="InterPro" id="IPR008547">
    <property type="entry name" value="DUF829_TMEM53"/>
</dbReference>
<gene>
    <name evidence="7" type="ORF">BGW36DRAFT_195778</name>
</gene>
<dbReference type="AlphaFoldDB" id="A0AAD4KRN7"/>
<evidence type="ECO:0000256" key="6">
    <source>
        <dbReference type="ARBA" id="ARBA00037847"/>
    </source>
</evidence>
<evidence type="ECO:0000256" key="4">
    <source>
        <dbReference type="ARBA" id="ARBA00023136"/>
    </source>
</evidence>
<keyword evidence="5" id="KW-0539">Nucleus</keyword>
<evidence type="ECO:0000256" key="1">
    <source>
        <dbReference type="ARBA" id="ARBA00004126"/>
    </source>
</evidence>
<keyword evidence="4" id="KW-0472">Membrane</keyword>
<reference evidence="7" key="1">
    <citation type="submission" date="2021-12" db="EMBL/GenBank/DDBJ databases">
        <title>Convergent genome expansion in fungi linked to evolution of root-endophyte symbiosis.</title>
        <authorList>
            <consortium name="DOE Joint Genome Institute"/>
            <person name="Ke Y.-H."/>
            <person name="Bonito G."/>
            <person name="Liao H.-L."/>
            <person name="Looney B."/>
            <person name="Rojas-Flechas A."/>
            <person name="Nash J."/>
            <person name="Hameed K."/>
            <person name="Schadt C."/>
            <person name="Martin F."/>
            <person name="Crous P.W."/>
            <person name="Miettinen O."/>
            <person name="Magnuson J.K."/>
            <person name="Labbe J."/>
            <person name="Jacobson D."/>
            <person name="Doktycz M.J."/>
            <person name="Veneault-Fourrey C."/>
            <person name="Kuo A."/>
            <person name="Mondo S."/>
            <person name="Calhoun S."/>
            <person name="Riley R."/>
            <person name="Ohm R."/>
            <person name="LaButti K."/>
            <person name="Andreopoulos B."/>
            <person name="Pangilinan J."/>
            <person name="Nolan M."/>
            <person name="Tritt A."/>
            <person name="Clum A."/>
            <person name="Lipzen A."/>
            <person name="Daum C."/>
            <person name="Barry K."/>
            <person name="Grigoriev I.V."/>
            <person name="Vilgalys R."/>
        </authorList>
    </citation>
    <scope>NUCLEOTIDE SEQUENCE</scope>
    <source>
        <strain evidence="7">PMI_201</strain>
    </source>
</reference>
<dbReference type="Proteomes" id="UP001201262">
    <property type="component" value="Unassembled WGS sequence"/>
</dbReference>
<name>A0AAD4KRN7_9EURO</name>